<dbReference type="CDD" id="cd09084">
    <property type="entry name" value="EEP-2"/>
    <property type="match status" value="1"/>
</dbReference>
<evidence type="ECO:0000256" key="1">
    <source>
        <dbReference type="SAM" id="Phobius"/>
    </source>
</evidence>
<dbReference type="InterPro" id="IPR036691">
    <property type="entry name" value="Endo/exonu/phosph_ase_sf"/>
</dbReference>
<dbReference type="Pfam" id="PF03372">
    <property type="entry name" value="Exo_endo_phos"/>
    <property type="match status" value="1"/>
</dbReference>
<dbReference type="PANTHER" id="PTHR14859">
    <property type="entry name" value="CALCOFLUOR WHITE HYPERSENSITIVE PROTEIN PRECURSOR"/>
    <property type="match status" value="1"/>
</dbReference>
<feature type="transmembrane region" description="Helical" evidence="1">
    <location>
        <begin position="30"/>
        <end position="50"/>
    </location>
</feature>
<proteinExistence type="predicted"/>
<evidence type="ECO:0000259" key="2">
    <source>
        <dbReference type="Pfam" id="PF03372"/>
    </source>
</evidence>
<sequence>MWSNIFLATTLLFSFFLTFTDPAVFWPAGFAGLPFIYLWPACFLFIPLWIFYRRRYWLISLPALLLTLPGVGASWGFHTTGAALPPGPASFTVMTFNCSSMGLLRYKTDTGRLQRMYEELEKASPDILCLQEFFTNSGTRAPNHLDSIRRKLKYDHYYFVNHYTNWQNWHYGTIIFSRFPLVDTAAIDLQNVSPEEKMITARLVVHGDTVRLLSAHLASQNLQKNEYTVVTAPNKDQAHGVMKKMKAAFGLRSMQAQLIRREIAATREPLIVLGDFNDVPVSYTYKTIRGGLQDAFLAQGSGLGRTFSAVAPHLRIDYILPGPHFTVEDFFIYRRKGFEHFPIMARLSLKP</sequence>
<evidence type="ECO:0000313" key="4">
    <source>
        <dbReference type="Proteomes" id="UP000246099"/>
    </source>
</evidence>
<feature type="transmembrane region" description="Helical" evidence="1">
    <location>
        <begin position="57"/>
        <end position="77"/>
    </location>
</feature>
<name>A0ABN5LQM5_9BACT</name>
<keyword evidence="1" id="KW-0812">Transmembrane</keyword>
<protein>
    <recommendedName>
        <fullName evidence="2">Endonuclease/exonuclease/phosphatase domain-containing protein</fullName>
    </recommendedName>
</protein>
<feature type="domain" description="Endonuclease/exonuclease/phosphatase" evidence="2">
    <location>
        <begin position="94"/>
        <end position="334"/>
    </location>
</feature>
<reference evidence="3 4" key="1">
    <citation type="submission" date="2018-05" db="EMBL/GenBank/DDBJ databases">
        <title>Chitinophaga sp. nov., isolated from rhizosphere soil of Alhagi.</title>
        <authorList>
            <person name="Liu Y."/>
        </authorList>
    </citation>
    <scope>NUCLEOTIDE SEQUENCE [LARGE SCALE GENOMIC DNA]</scope>
    <source>
        <strain evidence="3 4">T22</strain>
    </source>
</reference>
<organism evidence="3 4">
    <name type="scientific">Chitinophaga alhagiae</name>
    <dbReference type="NCBI Taxonomy" id="2203219"/>
    <lineage>
        <taxon>Bacteria</taxon>
        <taxon>Pseudomonadati</taxon>
        <taxon>Bacteroidota</taxon>
        <taxon>Chitinophagia</taxon>
        <taxon>Chitinophagales</taxon>
        <taxon>Chitinophagaceae</taxon>
        <taxon>Chitinophaga</taxon>
    </lineage>
</organism>
<gene>
    <name evidence="3" type="ORF">DLD77_07885</name>
</gene>
<dbReference type="InterPro" id="IPR005135">
    <property type="entry name" value="Endo/exonuclease/phosphatase"/>
</dbReference>
<dbReference type="SUPFAM" id="SSF56219">
    <property type="entry name" value="DNase I-like"/>
    <property type="match status" value="1"/>
</dbReference>
<keyword evidence="1" id="KW-1133">Transmembrane helix</keyword>
<dbReference type="Gene3D" id="3.60.10.10">
    <property type="entry name" value="Endonuclease/exonuclease/phosphatase"/>
    <property type="match status" value="1"/>
</dbReference>
<dbReference type="PANTHER" id="PTHR14859:SF15">
    <property type="entry name" value="ENDONUCLEASE_EXONUCLEASE_PHOSPHATASE DOMAIN-CONTAINING PROTEIN"/>
    <property type="match status" value="1"/>
</dbReference>
<dbReference type="Proteomes" id="UP000246099">
    <property type="component" value="Chromosome"/>
</dbReference>
<accession>A0ABN5LQM5</accession>
<evidence type="ECO:0000313" key="3">
    <source>
        <dbReference type="EMBL" id="AWO01619.1"/>
    </source>
</evidence>
<dbReference type="EMBL" id="CP029600">
    <property type="protein sequence ID" value="AWO01619.1"/>
    <property type="molecule type" value="Genomic_DNA"/>
</dbReference>
<dbReference type="InterPro" id="IPR051916">
    <property type="entry name" value="GPI-anchor_lipid_remodeler"/>
</dbReference>
<keyword evidence="4" id="KW-1185">Reference proteome</keyword>
<keyword evidence="1" id="KW-0472">Membrane</keyword>